<feature type="non-terminal residue" evidence="2">
    <location>
        <position position="1"/>
    </location>
</feature>
<proteinExistence type="predicted"/>
<dbReference type="AlphaFoldDB" id="K0T819"/>
<evidence type="ECO:0000256" key="1">
    <source>
        <dbReference type="SAM" id="Phobius"/>
    </source>
</evidence>
<name>K0T819_THAOC</name>
<sequence length="137" mass="14876">KPAGRSRPSIQLPITLIACSVSMLVYIETSVSMLVYMEVVAVLDHTIGLNCLGFLWTFRDAGDSSRNDKAIDSLLLQDCRVGWKMPSAPATGLSSLKLGLDSTPQSSLRLGTPTEVDPIYVEKRDNFEIASAGTQCR</sequence>
<comment type="caution">
    <text evidence="2">The sequence shown here is derived from an EMBL/GenBank/DDBJ whole genome shotgun (WGS) entry which is preliminary data.</text>
</comment>
<protein>
    <submittedName>
        <fullName evidence="2">Uncharacterized protein</fullName>
    </submittedName>
</protein>
<keyword evidence="1" id="KW-1133">Transmembrane helix</keyword>
<organism evidence="2 3">
    <name type="scientific">Thalassiosira oceanica</name>
    <name type="common">Marine diatom</name>
    <dbReference type="NCBI Taxonomy" id="159749"/>
    <lineage>
        <taxon>Eukaryota</taxon>
        <taxon>Sar</taxon>
        <taxon>Stramenopiles</taxon>
        <taxon>Ochrophyta</taxon>
        <taxon>Bacillariophyta</taxon>
        <taxon>Coscinodiscophyceae</taxon>
        <taxon>Thalassiosirophycidae</taxon>
        <taxon>Thalassiosirales</taxon>
        <taxon>Thalassiosiraceae</taxon>
        <taxon>Thalassiosira</taxon>
    </lineage>
</organism>
<accession>K0T819</accession>
<evidence type="ECO:0000313" key="2">
    <source>
        <dbReference type="EMBL" id="EJK73685.1"/>
    </source>
</evidence>
<dbReference type="EMBL" id="AGNL01004300">
    <property type="protein sequence ID" value="EJK73685.1"/>
    <property type="molecule type" value="Genomic_DNA"/>
</dbReference>
<gene>
    <name evidence="2" type="ORF">THAOC_04677</name>
</gene>
<reference evidence="2 3" key="1">
    <citation type="journal article" date="2012" name="Genome Biol.">
        <title>Genome and low-iron response of an oceanic diatom adapted to chronic iron limitation.</title>
        <authorList>
            <person name="Lommer M."/>
            <person name="Specht M."/>
            <person name="Roy A.S."/>
            <person name="Kraemer L."/>
            <person name="Andreson R."/>
            <person name="Gutowska M.A."/>
            <person name="Wolf J."/>
            <person name="Bergner S.V."/>
            <person name="Schilhabel M.B."/>
            <person name="Klostermeier U.C."/>
            <person name="Beiko R.G."/>
            <person name="Rosenstiel P."/>
            <person name="Hippler M."/>
            <person name="Laroche J."/>
        </authorList>
    </citation>
    <scope>NUCLEOTIDE SEQUENCE [LARGE SCALE GENOMIC DNA]</scope>
    <source>
        <strain evidence="2 3">CCMP1005</strain>
    </source>
</reference>
<dbReference type="Proteomes" id="UP000266841">
    <property type="component" value="Unassembled WGS sequence"/>
</dbReference>
<feature type="transmembrane region" description="Helical" evidence="1">
    <location>
        <begin position="12"/>
        <end position="27"/>
    </location>
</feature>
<keyword evidence="1" id="KW-0472">Membrane</keyword>
<keyword evidence="1" id="KW-0812">Transmembrane</keyword>
<evidence type="ECO:0000313" key="3">
    <source>
        <dbReference type="Proteomes" id="UP000266841"/>
    </source>
</evidence>
<keyword evidence="3" id="KW-1185">Reference proteome</keyword>